<evidence type="ECO:0000256" key="2">
    <source>
        <dbReference type="HAMAP-Rule" id="MF_01843"/>
    </source>
</evidence>
<evidence type="ECO:0000313" key="5">
    <source>
        <dbReference type="Proteomes" id="UP000238937"/>
    </source>
</evidence>
<keyword evidence="5" id="KW-1185">Reference proteome</keyword>
<proteinExistence type="inferred from homology"/>
<dbReference type="InterPro" id="IPR017499">
    <property type="entry name" value="Thf1"/>
</dbReference>
<dbReference type="PANTHER" id="PTHR34793:SF1">
    <property type="entry name" value="PROTEIN THYLAKOID FORMATION 1, CHLOROPLASTIC"/>
    <property type="match status" value="1"/>
</dbReference>
<feature type="region of interest" description="Disordered" evidence="3">
    <location>
        <begin position="215"/>
        <end position="234"/>
    </location>
</feature>
<organism evidence="4 5">
    <name type="scientific">Chamaesiphon polymorphus CCALA 037</name>
    <dbReference type="NCBI Taxonomy" id="2107692"/>
    <lineage>
        <taxon>Bacteria</taxon>
        <taxon>Bacillati</taxon>
        <taxon>Cyanobacteriota</taxon>
        <taxon>Cyanophyceae</taxon>
        <taxon>Gomontiellales</taxon>
        <taxon>Chamaesiphonaceae</taxon>
        <taxon>Chamaesiphon</taxon>
    </lineage>
</organism>
<dbReference type="GO" id="GO:0030096">
    <property type="term" value="C:plasma membrane-derived thylakoid photosystem II"/>
    <property type="evidence" value="ECO:0007669"/>
    <property type="project" value="TreeGrafter"/>
</dbReference>
<dbReference type="HAMAP" id="MF_01843">
    <property type="entry name" value="Thf1"/>
    <property type="match status" value="1"/>
</dbReference>
<dbReference type="EMBL" id="PVWO01000338">
    <property type="protein sequence ID" value="PSB52073.1"/>
    <property type="molecule type" value="Genomic_DNA"/>
</dbReference>
<comment type="similarity">
    <text evidence="2">Belongs to the THF1 family.</text>
</comment>
<evidence type="ECO:0000256" key="3">
    <source>
        <dbReference type="SAM" id="MobiDB-lite"/>
    </source>
</evidence>
<gene>
    <name evidence="2" type="primary">thf1</name>
    <name evidence="4" type="ORF">C7B77_20885</name>
</gene>
<dbReference type="NCBIfam" id="TIGR03060">
    <property type="entry name" value="PS_II_psb29"/>
    <property type="match status" value="1"/>
</dbReference>
<sequence length="234" mass="26249">MNNQSTVSDTKRNFYSQHTRPINSIYRRVVEELMVEMHLLSTNVDFAYDPIYALGVVSSFDRFMTSYRPEGDKQSIFVALCQSMGGNAQQYRTDAAAVEEFARSMQGGDIIEWMAHPTADGMGAQLANTLQSIASNPKFKYSRLFGIGLFTILEQAAPDLLKDEKKREAAILQIAEALHLPKDKAQKDLDTYRSNLDKLVQMEAVMADLAEAERKKREKRAQGKVEATVAAEAE</sequence>
<protein>
    <recommendedName>
        <fullName evidence="2">Protein Thf1</fullName>
    </recommendedName>
</protein>
<dbReference type="GO" id="GO:0010207">
    <property type="term" value="P:photosystem II assembly"/>
    <property type="evidence" value="ECO:0007669"/>
    <property type="project" value="InterPro"/>
</dbReference>
<dbReference type="RefSeq" id="WP_106309364.1">
    <property type="nucleotide sequence ID" value="NZ_PVWO01000338.1"/>
</dbReference>
<dbReference type="PANTHER" id="PTHR34793">
    <property type="entry name" value="PROTEIN THYLAKOID FORMATION 1, CHLOROPLASTIC"/>
    <property type="match status" value="1"/>
</dbReference>
<comment type="caution">
    <text evidence="4">The sequence shown here is derived from an EMBL/GenBank/DDBJ whole genome shotgun (WGS) entry which is preliminary data.</text>
</comment>
<evidence type="ECO:0000313" key="4">
    <source>
        <dbReference type="EMBL" id="PSB52073.1"/>
    </source>
</evidence>
<dbReference type="AlphaFoldDB" id="A0A2T1G4B3"/>
<dbReference type="Pfam" id="PF11264">
    <property type="entry name" value="ThylakoidFormat"/>
    <property type="match status" value="1"/>
</dbReference>
<dbReference type="OrthoDB" id="463078at2"/>
<accession>A0A2T1G4B3</accession>
<reference evidence="4 5" key="1">
    <citation type="submission" date="2018-03" db="EMBL/GenBank/DDBJ databases">
        <title>The ancient ancestry and fast evolution of plastids.</title>
        <authorList>
            <person name="Moore K.R."/>
            <person name="Magnabosco C."/>
            <person name="Momper L."/>
            <person name="Gold D.A."/>
            <person name="Bosak T."/>
            <person name="Fournier G.P."/>
        </authorList>
    </citation>
    <scope>NUCLEOTIDE SEQUENCE [LARGE SCALE GENOMIC DNA]</scope>
    <source>
        <strain evidence="4 5">CCALA 037</strain>
    </source>
</reference>
<name>A0A2T1G4B3_9CYAN</name>
<keyword evidence="1 2" id="KW-0175">Coiled coil</keyword>
<evidence type="ECO:0000256" key="1">
    <source>
        <dbReference type="ARBA" id="ARBA00023054"/>
    </source>
</evidence>
<comment type="function">
    <text evidence="2">May be involved in photosynthetic membrane biogenesis.</text>
</comment>
<dbReference type="Proteomes" id="UP000238937">
    <property type="component" value="Unassembled WGS sequence"/>
</dbReference>